<organism evidence="2 3">
    <name type="scientific">Carex littledalei</name>
    <dbReference type="NCBI Taxonomy" id="544730"/>
    <lineage>
        <taxon>Eukaryota</taxon>
        <taxon>Viridiplantae</taxon>
        <taxon>Streptophyta</taxon>
        <taxon>Embryophyta</taxon>
        <taxon>Tracheophyta</taxon>
        <taxon>Spermatophyta</taxon>
        <taxon>Magnoliopsida</taxon>
        <taxon>Liliopsida</taxon>
        <taxon>Poales</taxon>
        <taxon>Cyperaceae</taxon>
        <taxon>Cyperoideae</taxon>
        <taxon>Cariceae</taxon>
        <taxon>Carex</taxon>
        <taxon>Carex subgen. Euthyceras</taxon>
    </lineage>
</organism>
<feature type="compositionally biased region" description="Polar residues" evidence="1">
    <location>
        <begin position="34"/>
        <end position="55"/>
    </location>
</feature>
<dbReference type="AlphaFoldDB" id="A0A833REY5"/>
<gene>
    <name evidence="2" type="ORF">FCM35_KLT01224</name>
</gene>
<reference evidence="2" key="1">
    <citation type="submission" date="2020-01" db="EMBL/GenBank/DDBJ databases">
        <title>Genome sequence of Kobresia littledalei, the first chromosome-level genome in the family Cyperaceae.</title>
        <authorList>
            <person name="Qu G."/>
        </authorList>
    </citation>
    <scope>NUCLEOTIDE SEQUENCE</scope>
    <source>
        <strain evidence="2">C.B.Clarke</strain>
        <tissue evidence="2">Leaf</tissue>
    </source>
</reference>
<protein>
    <submittedName>
        <fullName evidence="2">Uncharacterized protein</fullName>
    </submittedName>
</protein>
<accession>A0A833REY5</accession>
<keyword evidence="3" id="KW-1185">Reference proteome</keyword>
<dbReference type="Proteomes" id="UP000623129">
    <property type="component" value="Unassembled WGS sequence"/>
</dbReference>
<evidence type="ECO:0000313" key="2">
    <source>
        <dbReference type="EMBL" id="KAF3333533.1"/>
    </source>
</evidence>
<proteinExistence type="predicted"/>
<evidence type="ECO:0000313" key="3">
    <source>
        <dbReference type="Proteomes" id="UP000623129"/>
    </source>
</evidence>
<feature type="region of interest" description="Disordered" evidence="1">
    <location>
        <begin position="1"/>
        <end position="60"/>
    </location>
</feature>
<dbReference type="EMBL" id="SWLB01000010">
    <property type="protein sequence ID" value="KAF3333533.1"/>
    <property type="molecule type" value="Genomic_DNA"/>
</dbReference>
<comment type="caution">
    <text evidence="2">The sequence shown here is derived from an EMBL/GenBank/DDBJ whole genome shotgun (WGS) entry which is preliminary data.</text>
</comment>
<name>A0A833REY5_9POAL</name>
<evidence type="ECO:0000256" key="1">
    <source>
        <dbReference type="SAM" id="MobiDB-lite"/>
    </source>
</evidence>
<sequence length="111" mass="11992">MIWSRGSSSEKESKATQQADVSNGIPKPPVPFNFSFSATPNSGWQSGGTTTSNMEASADDNEGVPVTLCALRGKKLFQSVMKFFQAYQSQPLTNSVIASPTNYINTTNYLC</sequence>